<comment type="caution">
    <text evidence="3">The sequence shown here is derived from an EMBL/GenBank/DDBJ whole genome shotgun (WGS) entry which is preliminary data.</text>
</comment>
<evidence type="ECO:0000259" key="2">
    <source>
        <dbReference type="Pfam" id="PF12172"/>
    </source>
</evidence>
<dbReference type="Proteomes" id="UP000032067">
    <property type="component" value="Unassembled WGS sequence"/>
</dbReference>
<dbReference type="OrthoDB" id="8662855at2"/>
<protein>
    <submittedName>
        <fullName evidence="3">Short-chain dehydrogenase</fullName>
    </submittedName>
</protein>
<proteinExistence type="predicted"/>
<dbReference type="Pfam" id="PF01796">
    <property type="entry name" value="OB_ChsH2_C"/>
    <property type="match status" value="1"/>
</dbReference>
<reference evidence="3 4" key="1">
    <citation type="submission" date="2014-12" db="EMBL/GenBank/DDBJ databases">
        <title>16Stimator: statistical estimation of ribosomal gene copy numbers from draft genome assemblies.</title>
        <authorList>
            <person name="Perisin M.A."/>
            <person name="Vetter M."/>
            <person name="Gilbert J.A."/>
            <person name="Bergelson J."/>
        </authorList>
    </citation>
    <scope>NUCLEOTIDE SEQUENCE [LARGE SCALE GENOMIC DNA]</scope>
    <source>
        <strain evidence="3 4">MEDvA23</strain>
    </source>
</reference>
<dbReference type="InterPro" id="IPR052513">
    <property type="entry name" value="Thioester_dehydratase-like"/>
</dbReference>
<evidence type="ECO:0000313" key="4">
    <source>
        <dbReference type="Proteomes" id="UP000032067"/>
    </source>
</evidence>
<dbReference type="RefSeq" id="WP_042582505.1">
    <property type="nucleotide sequence ID" value="NZ_JXQQ01000119.1"/>
</dbReference>
<dbReference type="Pfam" id="PF00106">
    <property type="entry name" value="adh_short"/>
    <property type="match status" value="1"/>
</dbReference>
<sequence length="417" mass="45211">MTMPMMRPPRKNPVLRTRQMNLPPGARGRVALGLTAAAAEGRFELQTCEDCGTVQYPPREVCHKCLSASLRWRAQSGEGELLGSTTLHHSNDLFFRERLPWRLGLVHLDAGPTLMVHLHGEVGDAPQRVRVGARLDRAGQAVLIGFPNEGSAHMADDKMLREMTSDPKFRKALVTDGKTETGQAIVRALVKAGADIVWVGHAEPWKKMGDGLDDISALPQVTLVPLDLTNGRQVTELAGSIGGKVDIVINNAEVHRTFGIGARRGTDVAKAEMDINYFGLLRLAQEFGPALKGRSADGATGATAWVNLLSIYALSNFPPHGTFSASKAAAHSLAQCLRAEMRPAGIRVINVFPGPIDDEWNQHTPPPKLAPTALANAIVKALRDGVEDVYPGDVAQEWLERWRDNPKVLERELAAGG</sequence>
<accession>A0A0D0LGI3</accession>
<evidence type="ECO:0000313" key="3">
    <source>
        <dbReference type="EMBL" id="KIQ17814.1"/>
    </source>
</evidence>
<dbReference type="PANTHER" id="PTHR34075:SF5">
    <property type="entry name" value="BLR3430 PROTEIN"/>
    <property type="match status" value="1"/>
</dbReference>
<feature type="domain" description="ChsH2 C-terminal OB-fold" evidence="1">
    <location>
        <begin position="72"/>
        <end position="136"/>
    </location>
</feature>
<dbReference type="Gene3D" id="6.10.30.10">
    <property type="match status" value="1"/>
</dbReference>
<dbReference type="InterPro" id="IPR022002">
    <property type="entry name" value="ChsH2_Znr"/>
</dbReference>
<dbReference type="PANTHER" id="PTHR34075">
    <property type="entry name" value="BLR3430 PROTEIN"/>
    <property type="match status" value="1"/>
</dbReference>
<dbReference type="Pfam" id="PF12172">
    <property type="entry name" value="zf-ChsH2"/>
    <property type="match status" value="1"/>
</dbReference>
<organism evidence="3 4">
    <name type="scientific">Variovorax paradoxus</name>
    <dbReference type="NCBI Taxonomy" id="34073"/>
    <lineage>
        <taxon>Bacteria</taxon>
        <taxon>Pseudomonadati</taxon>
        <taxon>Pseudomonadota</taxon>
        <taxon>Betaproteobacteria</taxon>
        <taxon>Burkholderiales</taxon>
        <taxon>Comamonadaceae</taxon>
        <taxon>Variovorax</taxon>
    </lineage>
</organism>
<feature type="domain" description="ChsH2 rubredoxin-like zinc ribbon" evidence="2">
    <location>
        <begin position="36"/>
        <end position="70"/>
    </location>
</feature>
<dbReference type="InterPro" id="IPR036291">
    <property type="entry name" value="NAD(P)-bd_dom_sf"/>
</dbReference>
<dbReference type="PRINTS" id="PR00081">
    <property type="entry name" value="GDHRDH"/>
</dbReference>
<evidence type="ECO:0000259" key="1">
    <source>
        <dbReference type="Pfam" id="PF01796"/>
    </source>
</evidence>
<gene>
    <name evidence="3" type="ORF">RT97_30010</name>
</gene>
<dbReference type="SUPFAM" id="SSF50249">
    <property type="entry name" value="Nucleic acid-binding proteins"/>
    <property type="match status" value="1"/>
</dbReference>
<dbReference type="InterPro" id="IPR012340">
    <property type="entry name" value="NA-bd_OB-fold"/>
</dbReference>
<dbReference type="AlphaFoldDB" id="A0A0D0LGI3"/>
<name>A0A0D0LGI3_VARPD</name>
<dbReference type="InterPro" id="IPR002347">
    <property type="entry name" value="SDR_fam"/>
</dbReference>
<dbReference type="EMBL" id="JXQQ01000119">
    <property type="protein sequence ID" value="KIQ17814.1"/>
    <property type="molecule type" value="Genomic_DNA"/>
</dbReference>
<dbReference type="InterPro" id="IPR002878">
    <property type="entry name" value="ChsH2_C"/>
</dbReference>
<dbReference type="SUPFAM" id="SSF51735">
    <property type="entry name" value="NAD(P)-binding Rossmann-fold domains"/>
    <property type="match status" value="1"/>
</dbReference>
<dbReference type="Gene3D" id="3.40.50.720">
    <property type="entry name" value="NAD(P)-binding Rossmann-like Domain"/>
    <property type="match status" value="1"/>
</dbReference>